<organism evidence="1 2">
    <name type="scientific">Candidatus Woesebacteria bacterium GW2011_GWB1_43_14</name>
    <dbReference type="NCBI Taxonomy" id="1618578"/>
    <lineage>
        <taxon>Bacteria</taxon>
        <taxon>Candidatus Woeseibacteriota</taxon>
    </lineage>
</organism>
<evidence type="ECO:0000313" key="2">
    <source>
        <dbReference type="Proteomes" id="UP000034090"/>
    </source>
</evidence>
<reference evidence="1 2" key="1">
    <citation type="journal article" date="2015" name="Nature">
        <title>rRNA introns, odd ribosomes, and small enigmatic genomes across a large radiation of phyla.</title>
        <authorList>
            <person name="Brown C.T."/>
            <person name="Hug L.A."/>
            <person name="Thomas B.C."/>
            <person name="Sharon I."/>
            <person name="Castelle C.J."/>
            <person name="Singh A."/>
            <person name="Wilkins M.J."/>
            <person name="Williams K.H."/>
            <person name="Banfield J.F."/>
        </authorList>
    </citation>
    <scope>NUCLEOTIDE SEQUENCE [LARGE SCALE GENOMIC DNA]</scope>
</reference>
<gene>
    <name evidence="1" type="ORF">UV74_C0013G0047</name>
</gene>
<evidence type="ECO:0000313" key="1">
    <source>
        <dbReference type="EMBL" id="KKS96925.1"/>
    </source>
</evidence>
<dbReference type="EMBL" id="LCFQ01000013">
    <property type="protein sequence ID" value="KKS96925.1"/>
    <property type="molecule type" value="Genomic_DNA"/>
</dbReference>
<sequence length="188" mass="21814">MSVCHSCLVTSFLGKALPRRWLAKFSVLCAADLPSCLVVTKDLPRCGFREFLLSLILSSLTSDKISHLRDKIPRMSAERNDRAGWPKVAMNEIDPEWWDIVMKKTSMPLYNHLFDPRLSDEDDFTIRTIVFLLVDDLIVPHEIDNYFEESLHDEQFRQIKNMTFSGDRRQGIEEMKKIVQEYTSCVLG</sequence>
<dbReference type="Proteomes" id="UP000034090">
    <property type="component" value="Unassembled WGS sequence"/>
</dbReference>
<proteinExistence type="predicted"/>
<dbReference type="AlphaFoldDB" id="A0A0G1DG93"/>
<accession>A0A0G1DG93</accession>
<protein>
    <submittedName>
        <fullName evidence="1">Uncharacterized protein</fullName>
    </submittedName>
</protein>
<comment type="caution">
    <text evidence="1">The sequence shown here is derived from an EMBL/GenBank/DDBJ whole genome shotgun (WGS) entry which is preliminary data.</text>
</comment>
<dbReference type="STRING" id="1618578.UV74_C0013G0047"/>
<name>A0A0G1DG93_9BACT</name>